<dbReference type="PROSITE" id="PS50093">
    <property type="entry name" value="PKD"/>
    <property type="match status" value="1"/>
</dbReference>
<dbReference type="Gene3D" id="2.60.40.10">
    <property type="entry name" value="Immunoglobulins"/>
    <property type="match status" value="1"/>
</dbReference>
<protein>
    <recommendedName>
        <fullName evidence="3">PKD domain-containing protein</fullName>
    </recommendedName>
</protein>
<evidence type="ECO:0000313" key="4">
    <source>
        <dbReference type="EMBL" id="AKB50846.1"/>
    </source>
</evidence>
<dbReference type="PATRIC" id="fig|1434109.4.peg.1998"/>
<keyword evidence="2" id="KW-0812">Transmembrane</keyword>
<accession>A0A0E3LL88</accession>
<feature type="domain" description="PKD" evidence="3">
    <location>
        <begin position="812"/>
        <end position="858"/>
    </location>
</feature>
<dbReference type="NCBIfam" id="TIGR01567">
    <property type="entry name" value="S_layer_rel_Mac"/>
    <property type="match status" value="3"/>
</dbReference>
<dbReference type="InterPro" id="IPR000601">
    <property type="entry name" value="PKD_dom"/>
</dbReference>
<dbReference type="GeneID" id="24823074"/>
<dbReference type="PROSITE" id="PS51257">
    <property type="entry name" value="PROKAR_LIPOPROTEIN"/>
    <property type="match status" value="1"/>
</dbReference>
<dbReference type="SUPFAM" id="SSF49299">
    <property type="entry name" value="PKD domain"/>
    <property type="match status" value="1"/>
</dbReference>
<organism evidence="4 5">
    <name type="scientific">Methanosarcina barkeri str. Wiesmoor</name>
    <dbReference type="NCBI Taxonomy" id="1434109"/>
    <lineage>
        <taxon>Archaea</taxon>
        <taxon>Methanobacteriati</taxon>
        <taxon>Methanobacteriota</taxon>
        <taxon>Stenosarchaea group</taxon>
        <taxon>Methanomicrobia</taxon>
        <taxon>Methanosarcinales</taxon>
        <taxon>Methanosarcinaceae</taxon>
        <taxon>Methanosarcina</taxon>
    </lineage>
</organism>
<dbReference type="InterPro" id="IPR035986">
    <property type="entry name" value="PKD_dom_sf"/>
</dbReference>
<dbReference type="Pfam" id="PF18911">
    <property type="entry name" value="PKD_4"/>
    <property type="match status" value="1"/>
</dbReference>
<dbReference type="InterPro" id="IPR026453">
    <property type="entry name" value="PGF_pre_PGF"/>
</dbReference>
<evidence type="ECO:0000256" key="2">
    <source>
        <dbReference type="SAM" id="Phobius"/>
    </source>
</evidence>
<dbReference type="AlphaFoldDB" id="A0A0E3LL88"/>
<dbReference type="NCBIfam" id="TIGR04213">
    <property type="entry name" value="PGF_pre_PGF"/>
    <property type="match status" value="1"/>
</dbReference>
<evidence type="ECO:0000259" key="3">
    <source>
        <dbReference type="PROSITE" id="PS50093"/>
    </source>
</evidence>
<reference evidence="4 5" key="1">
    <citation type="submission" date="2014-07" db="EMBL/GenBank/DDBJ databases">
        <title>Methanogenic archaea and the global carbon cycle.</title>
        <authorList>
            <person name="Henriksen J.R."/>
            <person name="Luke J."/>
            <person name="Reinhart S."/>
            <person name="Benedict M.N."/>
            <person name="Youngblut N.D."/>
            <person name="Metcalf M.E."/>
            <person name="Whitaker R.J."/>
            <person name="Metcalf W.W."/>
        </authorList>
    </citation>
    <scope>NUCLEOTIDE SEQUENCE [LARGE SCALE GENOMIC DNA]</scope>
    <source>
        <strain evidence="4 5">Wiesmoor</strain>
    </source>
</reference>
<dbReference type="EMBL" id="CP009526">
    <property type="protein sequence ID" value="AKB50846.1"/>
    <property type="molecule type" value="Genomic_DNA"/>
</dbReference>
<dbReference type="Pfam" id="PF07752">
    <property type="entry name" value="S-layer"/>
    <property type="match status" value="2"/>
</dbReference>
<dbReference type="SMART" id="SM00089">
    <property type="entry name" value="PKD"/>
    <property type="match status" value="1"/>
</dbReference>
<evidence type="ECO:0000256" key="1">
    <source>
        <dbReference type="SAM" id="MobiDB-lite"/>
    </source>
</evidence>
<dbReference type="InterPro" id="IPR022409">
    <property type="entry name" value="PKD/Chitinase_dom"/>
</dbReference>
<dbReference type="RefSeq" id="WP_011308071.1">
    <property type="nucleotide sequence ID" value="NZ_CP009526.1"/>
</dbReference>
<keyword evidence="2" id="KW-0472">Membrane</keyword>
<proteinExistence type="predicted"/>
<dbReference type="Gene3D" id="2.60.98.40">
    <property type="match status" value="3"/>
</dbReference>
<dbReference type="InterPro" id="IPR006457">
    <property type="entry name" value="S_layer-rel_Mac"/>
</dbReference>
<keyword evidence="2" id="KW-1133">Transmembrane helix</keyword>
<feature type="transmembrane region" description="Helical" evidence="2">
    <location>
        <begin position="1072"/>
        <end position="1093"/>
    </location>
</feature>
<feature type="region of interest" description="Disordered" evidence="1">
    <location>
        <begin position="861"/>
        <end position="885"/>
    </location>
</feature>
<gene>
    <name evidence="4" type="ORF">MSBRW_1593</name>
</gene>
<dbReference type="KEGG" id="mbw:MSBRW_1593"/>
<dbReference type="CDD" id="cd00146">
    <property type="entry name" value="PKD"/>
    <property type="match status" value="1"/>
</dbReference>
<dbReference type="Gene3D" id="2.60.40.4190">
    <property type="match status" value="2"/>
</dbReference>
<sequence>MGTNNKFYSIVLASTACFLSLILTSSMTSASFSTDYSAEIRGPVYNASDIDNVIDILGNGETVTIDATQFAGFYYDHNNNVATESLSIKDVEGTQGNVIGEHGLVYQTTIQNTNYKFETWKTYPVIGLFGEPYVPLKPTDASKIAKLVLDDNETYTLSIGDSLDLGQGYTLEVKQTDIDGENTWLEFDKDGQYVDDEIIETDGDGTWTCKLDDIQGENDVTVLKVHVKQVFQNASNSTTMIDGLWLIDYANSINIPDELDKLNNASVDGKVISENDLEYNTTIKTTDYNYSDTAEGWDKYPFIYLFGEKYVPLKPTDASKLANLVLDSNETYTINTGDLINLGQGYTLKVKRVDIDGEKVWFEFDKDGQYVDDGIVSIYYEVYNTWTVELDGIQGENDIDVLKVHVKYFPQGSINGVVKINGLWLIDYANAVDIYSSNEFGKLNDVSINGSTLSISNKYAFTLTRNSEQEIAKGIYFKVADVSINELRFYIFKQLIEPGTYEIRGQVAKGGNDFTWDARNFAGFYCDLDNNIITESLSVSGVGGNLIPEDSLEYKTTIKKIAYKYENEYSGWDTYPVIGLFGEPYVPLNSTDASKLCKLILDSNDEYILSNGDMLSLGQGYSLKVKQIDVDGEKMWLEFNKDGQYIDDRVVSVDGGGYKTWTCKLDNIQGENNVTVLKVHIKRVFQGDVNSTTTIDGLWLIDYANPMSIQSSDEFGRLNDIFINGTTLSISNRDAFTLTRGSDQEIGQGIYFKVANTSVAELRYYPFVKRIIEKSNSKTLPVPDFSTNVTSGYAPLAVQFTDLSQNSIGRLWDFNDDWQGDSAEAAPIYVFTNTGSYNVNLIAINENGTAAKTATITVLKKSSSGGSSSSSGGGGSGSGGSPESASNVQVKELSQAYVTNGKSVKFDFVNNATCVVYVSFDANKTLGKTTTVAEQLKGKSALDYGLPSGEVYKFFNVWVGNGGVATSKNIENPVVCFKVEKSWINDKKIDKSSITLNRYNDEKWEQFPVNLSGKDDKFLYFTAKTSGFSSFAITGIVKPSEETVTKIEVDYPETINENNTENKGPQNKQKEVSSIPCFGIFYGIASLFAVLLYKRK</sequence>
<evidence type="ECO:0000313" key="5">
    <source>
        <dbReference type="Proteomes" id="UP000033038"/>
    </source>
</evidence>
<dbReference type="InterPro" id="IPR013783">
    <property type="entry name" value="Ig-like_fold"/>
</dbReference>
<dbReference type="HOGENOM" id="CLU_283228_0_0_2"/>
<feature type="compositionally biased region" description="Gly residues" evidence="1">
    <location>
        <begin position="871"/>
        <end position="880"/>
    </location>
</feature>
<dbReference type="Proteomes" id="UP000033038">
    <property type="component" value="Chromosome"/>
</dbReference>
<name>A0A0E3LL88_METBA</name>